<accession>A0A0V1F614</accession>
<sequence length="67" mass="7938">MAPLRTLHESCASIEVEVEICNAFIFQYKAQVPEQNTSVLYVRNWIPVLNRQFTELVRWIRRLKTST</sequence>
<proteinExistence type="predicted"/>
<protein>
    <submittedName>
        <fullName evidence="2">Uncharacterized protein</fullName>
    </submittedName>
</protein>
<comment type="caution">
    <text evidence="2">The sequence shown here is derived from an EMBL/GenBank/DDBJ whole genome shotgun (WGS) entry which is preliminary data.</text>
</comment>
<organism evidence="2 4">
    <name type="scientific">Trichinella pseudospiralis</name>
    <name type="common">Parasitic roundworm</name>
    <dbReference type="NCBI Taxonomy" id="6337"/>
    <lineage>
        <taxon>Eukaryota</taxon>
        <taxon>Metazoa</taxon>
        <taxon>Ecdysozoa</taxon>
        <taxon>Nematoda</taxon>
        <taxon>Enoplea</taxon>
        <taxon>Dorylaimia</taxon>
        <taxon>Trichinellida</taxon>
        <taxon>Trichinellidae</taxon>
        <taxon>Trichinella</taxon>
    </lineage>
</organism>
<evidence type="ECO:0000313" key="4">
    <source>
        <dbReference type="Proteomes" id="UP000054995"/>
    </source>
</evidence>
<evidence type="ECO:0000313" key="2">
    <source>
        <dbReference type="EMBL" id="KRY81189.1"/>
    </source>
</evidence>
<dbReference type="Proteomes" id="UP000054815">
    <property type="component" value="Unassembled WGS sequence"/>
</dbReference>
<evidence type="ECO:0000313" key="3">
    <source>
        <dbReference type="Proteomes" id="UP000054815"/>
    </source>
</evidence>
<dbReference type="OrthoDB" id="5930733at2759"/>
<gene>
    <name evidence="2" type="ORF">T4D_9750</name>
    <name evidence="1" type="ORF">T4E_11384</name>
</gene>
<dbReference type="EMBL" id="JYDT01000253">
    <property type="protein sequence ID" value="KRY81189.1"/>
    <property type="molecule type" value="Genomic_DNA"/>
</dbReference>
<dbReference type="EMBL" id="JYDU01000356">
    <property type="protein sequence ID" value="KRX86603.1"/>
    <property type="molecule type" value="Genomic_DNA"/>
</dbReference>
<reference evidence="3 4" key="1">
    <citation type="submission" date="2015-01" db="EMBL/GenBank/DDBJ databases">
        <title>Evolution of Trichinella species and genotypes.</title>
        <authorList>
            <person name="Korhonen P.K."/>
            <person name="Edoardo P."/>
            <person name="Giuseppe L.R."/>
            <person name="Gasser R.B."/>
        </authorList>
    </citation>
    <scope>NUCLEOTIDE SEQUENCE [LARGE SCALE GENOMIC DNA]</scope>
    <source>
        <strain evidence="1">ISS141</strain>
        <strain evidence="2">ISS470</strain>
    </source>
</reference>
<name>A0A0V1F614_TRIPS</name>
<evidence type="ECO:0000313" key="1">
    <source>
        <dbReference type="EMBL" id="KRX86603.1"/>
    </source>
</evidence>
<dbReference type="AlphaFoldDB" id="A0A0V1F614"/>
<keyword evidence="4" id="KW-1185">Reference proteome</keyword>
<dbReference type="Proteomes" id="UP000054995">
    <property type="component" value="Unassembled WGS sequence"/>
</dbReference>